<feature type="compositionally biased region" description="Low complexity" evidence="1">
    <location>
        <begin position="242"/>
        <end position="266"/>
    </location>
</feature>
<protein>
    <submittedName>
        <fullName evidence="2">Uncharacterized protein</fullName>
    </submittedName>
</protein>
<feature type="region of interest" description="Disordered" evidence="1">
    <location>
        <begin position="111"/>
        <end position="150"/>
    </location>
</feature>
<feature type="region of interest" description="Disordered" evidence="1">
    <location>
        <begin position="1"/>
        <end position="84"/>
    </location>
</feature>
<reference evidence="2" key="2">
    <citation type="submission" date="2023-05" db="EMBL/GenBank/DDBJ databases">
        <authorList>
            <consortium name="Lawrence Berkeley National Laboratory"/>
            <person name="Steindorff A."/>
            <person name="Hensen N."/>
            <person name="Bonometti L."/>
            <person name="Westerberg I."/>
            <person name="Brannstrom I.O."/>
            <person name="Guillou S."/>
            <person name="Cros-Aarteil S."/>
            <person name="Calhoun S."/>
            <person name="Haridas S."/>
            <person name="Kuo A."/>
            <person name="Mondo S."/>
            <person name="Pangilinan J."/>
            <person name="Riley R."/>
            <person name="Labutti K."/>
            <person name="Andreopoulos B."/>
            <person name="Lipzen A."/>
            <person name="Chen C."/>
            <person name="Yanf M."/>
            <person name="Daum C."/>
            <person name="Ng V."/>
            <person name="Clum A."/>
            <person name="Ohm R."/>
            <person name="Martin F."/>
            <person name="Silar P."/>
            <person name="Natvig D."/>
            <person name="Lalanne C."/>
            <person name="Gautier V."/>
            <person name="Ament-Velasquez S.L."/>
            <person name="Kruys A."/>
            <person name="Hutchinson M.I."/>
            <person name="Powell A.J."/>
            <person name="Barry K."/>
            <person name="Miller A.N."/>
            <person name="Grigoriev I.V."/>
            <person name="Debuchy R."/>
            <person name="Gladieux P."/>
            <person name="Thoren M.H."/>
            <person name="Johannesson H."/>
        </authorList>
    </citation>
    <scope>NUCLEOTIDE SEQUENCE</scope>
    <source>
        <strain evidence="2">CBS 990.96</strain>
    </source>
</reference>
<dbReference type="EMBL" id="MU865411">
    <property type="protein sequence ID" value="KAK4223878.1"/>
    <property type="molecule type" value="Genomic_DNA"/>
</dbReference>
<reference evidence="2" key="1">
    <citation type="journal article" date="2023" name="Mol. Phylogenet. Evol.">
        <title>Genome-scale phylogeny and comparative genomics of the fungal order Sordariales.</title>
        <authorList>
            <person name="Hensen N."/>
            <person name="Bonometti L."/>
            <person name="Westerberg I."/>
            <person name="Brannstrom I.O."/>
            <person name="Guillou S."/>
            <person name="Cros-Aarteil S."/>
            <person name="Calhoun S."/>
            <person name="Haridas S."/>
            <person name="Kuo A."/>
            <person name="Mondo S."/>
            <person name="Pangilinan J."/>
            <person name="Riley R."/>
            <person name="LaButti K."/>
            <person name="Andreopoulos B."/>
            <person name="Lipzen A."/>
            <person name="Chen C."/>
            <person name="Yan M."/>
            <person name="Daum C."/>
            <person name="Ng V."/>
            <person name="Clum A."/>
            <person name="Steindorff A."/>
            <person name="Ohm R.A."/>
            <person name="Martin F."/>
            <person name="Silar P."/>
            <person name="Natvig D.O."/>
            <person name="Lalanne C."/>
            <person name="Gautier V."/>
            <person name="Ament-Velasquez S.L."/>
            <person name="Kruys A."/>
            <person name="Hutchinson M.I."/>
            <person name="Powell A.J."/>
            <person name="Barry K."/>
            <person name="Miller A.N."/>
            <person name="Grigoriev I.V."/>
            <person name="Debuchy R."/>
            <person name="Gladieux P."/>
            <person name="Hiltunen Thoren M."/>
            <person name="Johannesson H."/>
        </authorList>
    </citation>
    <scope>NUCLEOTIDE SEQUENCE</scope>
    <source>
        <strain evidence="2">CBS 990.96</strain>
    </source>
</reference>
<dbReference type="Proteomes" id="UP001301958">
    <property type="component" value="Unassembled WGS sequence"/>
</dbReference>
<evidence type="ECO:0000313" key="2">
    <source>
        <dbReference type="EMBL" id="KAK4223878.1"/>
    </source>
</evidence>
<proteinExistence type="predicted"/>
<accession>A0AAN7GT17</accession>
<name>A0AAN7GT17_9PEZI</name>
<feature type="region of interest" description="Disordered" evidence="1">
    <location>
        <begin position="235"/>
        <end position="295"/>
    </location>
</feature>
<sequence>MGLRLYQAPVESDIQSKPSADKGPAQARSTIRRHRLGRRDDLRDQVRERRRRMLASAPAYYGAEQQPGNVPVPAPPGLDADPTDRTALLDLATRVGVLDDRVSALFNDQWTLPSAPNEDTQHNDSSQAARLRDRARSSSTSRERHDWRREQREMRRREFAELMQHHRDDDETTVFATRQRVPPFPVSDEAALRERTWLQRMAFPGAASSRFLVYNRRSAGPGTEPYVVSSLRTTMTNDDLVPSRSSTTSPVTTAPSVNPPTTTSRTELSRRSEQAINTESSRLDGLGDRNRSLSPEGDHVWHTLLTTLTPDPQPPSVGSSFASASVSAAGTQSTVPPMQPGIASSRTSFSTPEAAENASLFDQICDFISDTDEDHNDDDARSRFSQRWADVAARRRNNEENLDERVMSRIITRISRREPVPESWWAEVGLNGSISSGTGLRLTENEHS</sequence>
<evidence type="ECO:0000256" key="1">
    <source>
        <dbReference type="SAM" id="MobiDB-lite"/>
    </source>
</evidence>
<dbReference type="AlphaFoldDB" id="A0AAN7GT17"/>
<organism evidence="2 3">
    <name type="scientific">Podospora fimiseda</name>
    <dbReference type="NCBI Taxonomy" id="252190"/>
    <lineage>
        <taxon>Eukaryota</taxon>
        <taxon>Fungi</taxon>
        <taxon>Dikarya</taxon>
        <taxon>Ascomycota</taxon>
        <taxon>Pezizomycotina</taxon>
        <taxon>Sordariomycetes</taxon>
        <taxon>Sordariomycetidae</taxon>
        <taxon>Sordariales</taxon>
        <taxon>Podosporaceae</taxon>
        <taxon>Podospora</taxon>
    </lineage>
</organism>
<feature type="compositionally biased region" description="Basic and acidic residues" evidence="1">
    <location>
        <begin position="38"/>
        <end position="47"/>
    </location>
</feature>
<feature type="compositionally biased region" description="Basic and acidic residues" evidence="1">
    <location>
        <begin position="281"/>
        <end position="295"/>
    </location>
</feature>
<comment type="caution">
    <text evidence="2">The sequence shown here is derived from an EMBL/GenBank/DDBJ whole genome shotgun (WGS) entry which is preliminary data.</text>
</comment>
<gene>
    <name evidence="2" type="ORF">QBC38DRAFT_486741</name>
</gene>
<keyword evidence="3" id="KW-1185">Reference proteome</keyword>
<feature type="compositionally biased region" description="Basic and acidic residues" evidence="1">
    <location>
        <begin position="130"/>
        <end position="150"/>
    </location>
</feature>
<evidence type="ECO:0000313" key="3">
    <source>
        <dbReference type="Proteomes" id="UP001301958"/>
    </source>
</evidence>